<reference evidence="5 6" key="1">
    <citation type="submission" date="2018-05" db="EMBL/GenBank/DDBJ databases">
        <title>Kurthia sibirica genome sequence.</title>
        <authorList>
            <person name="Maclea K.S."/>
            <person name="Goen A.E."/>
        </authorList>
    </citation>
    <scope>NUCLEOTIDE SEQUENCE [LARGE SCALE GENOMIC DNA]</scope>
    <source>
        <strain evidence="5 6">ATCC 49154</strain>
    </source>
</reference>
<dbReference type="InterPro" id="IPR029056">
    <property type="entry name" value="Ribokinase-like"/>
</dbReference>
<evidence type="ECO:0000256" key="1">
    <source>
        <dbReference type="ARBA" id="ARBA00010688"/>
    </source>
</evidence>
<dbReference type="AlphaFoldDB" id="A0A2U3AP64"/>
<dbReference type="GO" id="GO:0016301">
    <property type="term" value="F:kinase activity"/>
    <property type="evidence" value="ECO:0007669"/>
    <property type="project" value="UniProtKB-KW"/>
</dbReference>
<dbReference type="EMBL" id="QFVR01000003">
    <property type="protein sequence ID" value="PWI26321.1"/>
    <property type="molecule type" value="Genomic_DNA"/>
</dbReference>
<dbReference type="PANTHER" id="PTHR43320:SF2">
    <property type="entry name" value="2-DEHYDRO-3-DEOXYGLUCONOKINASE_2-DEHYDRO-3-DEOXYGALACTONOKINASE"/>
    <property type="match status" value="1"/>
</dbReference>
<evidence type="ECO:0000259" key="4">
    <source>
        <dbReference type="Pfam" id="PF00294"/>
    </source>
</evidence>
<dbReference type="InterPro" id="IPR052700">
    <property type="entry name" value="Carb_kinase_PfkB-like"/>
</dbReference>
<dbReference type="Pfam" id="PF00294">
    <property type="entry name" value="PfkB"/>
    <property type="match status" value="1"/>
</dbReference>
<dbReference type="PANTHER" id="PTHR43320">
    <property type="entry name" value="SUGAR KINASE"/>
    <property type="match status" value="1"/>
</dbReference>
<accession>A0A2U3AP64</accession>
<dbReference type="SUPFAM" id="SSF53613">
    <property type="entry name" value="Ribokinase-like"/>
    <property type="match status" value="1"/>
</dbReference>
<dbReference type="OrthoDB" id="9806249at2"/>
<name>A0A2U3AP64_9BACL</name>
<dbReference type="CDD" id="cd01166">
    <property type="entry name" value="KdgK"/>
    <property type="match status" value="1"/>
</dbReference>
<keyword evidence="3 5" id="KW-0418">Kinase</keyword>
<evidence type="ECO:0000256" key="2">
    <source>
        <dbReference type="ARBA" id="ARBA00022679"/>
    </source>
</evidence>
<dbReference type="Gene3D" id="3.40.1190.20">
    <property type="match status" value="1"/>
</dbReference>
<sequence>MNKRVAAFGEVMMRMQVPGFDLLSQADTLKYSFSGTGVNVASALSRFGHTASLVTILPDNALGEAAKSYVQKLGITSQFITRQGQYLGMYFLENGFGVRSSRVTYTNRLGSTFNTASADAYDYDTIAQNIDAIHFCGIALSMNDGVRQHMVALANSVKKQGGLVIFDCNYRPSLWGEQSYERAKPYYEKMLTLSDIVFMNEKDALLTLAMQTQKTTRHDQLLDLLPQIAEKYAISVIAGTHRAINGDNTNSLRGFMLKNDQFTFADELVFSVYDRIGAGDAYASGIIHGQLTNMSASETVAFAASASMLAHTTVGDTPMSTIRDVEQAMQGFVKDVER</sequence>
<proteinExistence type="inferred from homology"/>
<comment type="similarity">
    <text evidence="1">Belongs to the carbohydrate kinase PfkB family.</text>
</comment>
<keyword evidence="6" id="KW-1185">Reference proteome</keyword>
<evidence type="ECO:0000313" key="6">
    <source>
        <dbReference type="Proteomes" id="UP000245938"/>
    </source>
</evidence>
<dbReference type="RefSeq" id="WP_109304926.1">
    <property type="nucleotide sequence ID" value="NZ_BJUF01000046.1"/>
</dbReference>
<feature type="domain" description="Carbohydrate kinase PfkB" evidence="4">
    <location>
        <begin position="3"/>
        <end position="318"/>
    </location>
</feature>
<evidence type="ECO:0000313" key="5">
    <source>
        <dbReference type="EMBL" id="PWI26321.1"/>
    </source>
</evidence>
<organism evidence="5 6">
    <name type="scientific">Kurthia sibirica</name>
    <dbReference type="NCBI Taxonomy" id="202750"/>
    <lineage>
        <taxon>Bacteria</taxon>
        <taxon>Bacillati</taxon>
        <taxon>Bacillota</taxon>
        <taxon>Bacilli</taxon>
        <taxon>Bacillales</taxon>
        <taxon>Caryophanaceae</taxon>
        <taxon>Kurthia</taxon>
    </lineage>
</organism>
<keyword evidence="2" id="KW-0808">Transferase</keyword>
<evidence type="ECO:0000256" key="3">
    <source>
        <dbReference type="ARBA" id="ARBA00022777"/>
    </source>
</evidence>
<dbReference type="Proteomes" id="UP000245938">
    <property type="component" value="Unassembled WGS sequence"/>
</dbReference>
<dbReference type="InterPro" id="IPR011611">
    <property type="entry name" value="PfkB_dom"/>
</dbReference>
<protein>
    <submittedName>
        <fullName evidence="5">2-dehydro-3-deoxygluconokinase</fullName>
    </submittedName>
</protein>
<gene>
    <name evidence="5" type="ORF">DEX24_03010</name>
</gene>
<comment type="caution">
    <text evidence="5">The sequence shown here is derived from an EMBL/GenBank/DDBJ whole genome shotgun (WGS) entry which is preliminary data.</text>
</comment>